<protein>
    <submittedName>
        <fullName evidence="3">Uncharacterized protein LOC104770831</fullName>
    </submittedName>
</protein>
<evidence type="ECO:0000313" key="3">
    <source>
        <dbReference type="RefSeq" id="XP_010493590.1"/>
    </source>
</evidence>
<dbReference type="Proteomes" id="UP000694864">
    <property type="component" value="Chromosome 20"/>
</dbReference>
<reference evidence="3" key="2">
    <citation type="submission" date="2025-08" db="UniProtKB">
        <authorList>
            <consortium name="RefSeq"/>
        </authorList>
    </citation>
    <scope>IDENTIFICATION</scope>
    <source>
        <tissue evidence="3">Leaf</tissue>
    </source>
</reference>
<sequence length="165" mass="18071">MRGSSPSPHSDSSSDSTLFAELQCRAFSHAATTSSSQLPCEIPSLIEEDLDDSCVPEDRIVVRGSLPVIPRVVGVKRHVLSHVPMTTIKLDSAQDALRLGGLSSPLPPMIIPSPNQRPWDAPDGYIYNLPRTLLHSTSILLLLISCYYALCFRVFGFIFFKDSGN</sequence>
<dbReference type="GeneID" id="104770831"/>
<keyword evidence="1" id="KW-0812">Transmembrane</keyword>
<keyword evidence="2" id="KW-1185">Reference proteome</keyword>
<accession>A0ABM0Y0E7</accession>
<name>A0ABM0Y0E7_CAMSA</name>
<dbReference type="RefSeq" id="XP_010493590.1">
    <property type="nucleotide sequence ID" value="XM_010495288.2"/>
</dbReference>
<proteinExistence type="predicted"/>
<evidence type="ECO:0000256" key="1">
    <source>
        <dbReference type="SAM" id="Phobius"/>
    </source>
</evidence>
<keyword evidence="1" id="KW-0472">Membrane</keyword>
<organism evidence="2 3">
    <name type="scientific">Camelina sativa</name>
    <name type="common">False flax</name>
    <name type="synonym">Myagrum sativum</name>
    <dbReference type="NCBI Taxonomy" id="90675"/>
    <lineage>
        <taxon>Eukaryota</taxon>
        <taxon>Viridiplantae</taxon>
        <taxon>Streptophyta</taxon>
        <taxon>Embryophyta</taxon>
        <taxon>Tracheophyta</taxon>
        <taxon>Spermatophyta</taxon>
        <taxon>Magnoliopsida</taxon>
        <taxon>eudicotyledons</taxon>
        <taxon>Gunneridae</taxon>
        <taxon>Pentapetalae</taxon>
        <taxon>rosids</taxon>
        <taxon>malvids</taxon>
        <taxon>Brassicales</taxon>
        <taxon>Brassicaceae</taxon>
        <taxon>Camelineae</taxon>
        <taxon>Camelina</taxon>
    </lineage>
</organism>
<evidence type="ECO:0000313" key="2">
    <source>
        <dbReference type="Proteomes" id="UP000694864"/>
    </source>
</evidence>
<gene>
    <name evidence="3" type="primary">LOC104770831</name>
</gene>
<feature type="transmembrane region" description="Helical" evidence="1">
    <location>
        <begin position="139"/>
        <end position="160"/>
    </location>
</feature>
<keyword evidence="1" id="KW-1133">Transmembrane helix</keyword>
<reference evidence="2" key="1">
    <citation type="journal article" date="2014" name="Nat. Commun.">
        <title>The emerging biofuel crop Camelina sativa retains a highly undifferentiated hexaploid genome structure.</title>
        <authorList>
            <person name="Kagale S."/>
            <person name="Koh C."/>
            <person name="Nixon J."/>
            <person name="Bollina V."/>
            <person name="Clarke W.E."/>
            <person name="Tuteja R."/>
            <person name="Spillane C."/>
            <person name="Robinson S.J."/>
            <person name="Links M.G."/>
            <person name="Clarke C."/>
            <person name="Higgins E.E."/>
            <person name="Huebert T."/>
            <person name="Sharpe A.G."/>
            <person name="Parkin I.A."/>
        </authorList>
    </citation>
    <scope>NUCLEOTIDE SEQUENCE [LARGE SCALE GENOMIC DNA]</scope>
    <source>
        <strain evidence="2">cv. DH55</strain>
    </source>
</reference>